<dbReference type="Pfam" id="PF00069">
    <property type="entry name" value="Pkinase"/>
    <property type="match status" value="1"/>
</dbReference>
<dbReference type="Proteomes" id="UP001470230">
    <property type="component" value="Unassembled WGS sequence"/>
</dbReference>
<feature type="domain" description="Protein kinase" evidence="1">
    <location>
        <begin position="1"/>
        <end position="254"/>
    </location>
</feature>
<dbReference type="PIRSF" id="PIRSF000654">
    <property type="entry name" value="Integrin-linked_kinase"/>
    <property type="match status" value="1"/>
</dbReference>
<dbReference type="PANTHER" id="PTHR45756:SF1">
    <property type="entry name" value="PROTEIN KINASE DOMAIN CONTAINING PROTEIN"/>
    <property type="match status" value="1"/>
</dbReference>
<name>A0ABR2H8Q3_9EUKA</name>
<dbReference type="InterPro" id="IPR011009">
    <property type="entry name" value="Kinase-like_dom_sf"/>
</dbReference>
<dbReference type="InterPro" id="IPR000719">
    <property type="entry name" value="Prot_kinase_dom"/>
</dbReference>
<gene>
    <name evidence="2" type="ORF">M9Y10_026455</name>
</gene>
<evidence type="ECO:0000313" key="2">
    <source>
        <dbReference type="EMBL" id="KAK8842223.1"/>
    </source>
</evidence>
<organism evidence="2 3">
    <name type="scientific">Tritrichomonas musculus</name>
    <dbReference type="NCBI Taxonomy" id="1915356"/>
    <lineage>
        <taxon>Eukaryota</taxon>
        <taxon>Metamonada</taxon>
        <taxon>Parabasalia</taxon>
        <taxon>Tritrichomonadida</taxon>
        <taxon>Tritrichomonadidae</taxon>
        <taxon>Tritrichomonas</taxon>
    </lineage>
</organism>
<proteinExistence type="predicted"/>
<dbReference type="PANTHER" id="PTHR45756">
    <property type="entry name" value="PALMITOYLTRANSFERASE"/>
    <property type="match status" value="1"/>
</dbReference>
<evidence type="ECO:0000313" key="3">
    <source>
        <dbReference type="Proteomes" id="UP001470230"/>
    </source>
</evidence>
<keyword evidence="3" id="KW-1185">Reference proteome</keyword>
<protein>
    <recommendedName>
        <fullName evidence="1">Protein kinase domain-containing protein</fullName>
    </recommendedName>
</protein>
<sequence>MIDKQTLKPLCKKVLKVEGATFEDIQNAVKEFEVLHALNHPCFCVAYGINPTEVIKSEDDKEPEITTVALFLEYIDFKLKDCLSQEKINSTLKTRIVLEIVYGMRYLHEKGLIYRDLNIDNIILNSFFNAKLIDFGLVRVNELLFGKEMMNSISMTKGVGDGAYMPPEMMNDEDYDNKTDAYSYGIVLYYIFLRTLPHQTFKDKALLKSIPLPEELKSISNACIELIRVYTLIDPNSRPPFEDIINYLRKNKYMLAPDVDPTIVKARDEELESLRK</sequence>
<accession>A0ABR2H8Q3</accession>
<dbReference type="Gene3D" id="1.10.510.10">
    <property type="entry name" value="Transferase(Phosphotransferase) domain 1"/>
    <property type="match status" value="1"/>
</dbReference>
<evidence type="ECO:0000259" key="1">
    <source>
        <dbReference type="PROSITE" id="PS50011"/>
    </source>
</evidence>
<dbReference type="InterPro" id="IPR053215">
    <property type="entry name" value="TKL_Ser/Thr_kinase"/>
</dbReference>
<comment type="caution">
    <text evidence="2">The sequence shown here is derived from an EMBL/GenBank/DDBJ whole genome shotgun (WGS) entry which is preliminary data.</text>
</comment>
<dbReference type="SUPFAM" id="SSF56112">
    <property type="entry name" value="Protein kinase-like (PK-like)"/>
    <property type="match status" value="1"/>
</dbReference>
<dbReference type="EMBL" id="JAPFFF010000039">
    <property type="protein sequence ID" value="KAK8842223.1"/>
    <property type="molecule type" value="Genomic_DNA"/>
</dbReference>
<reference evidence="2 3" key="1">
    <citation type="submission" date="2024-04" db="EMBL/GenBank/DDBJ databases">
        <title>Tritrichomonas musculus Genome.</title>
        <authorList>
            <person name="Alves-Ferreira E."/>
            <person name="Grigg M."/>
            <person name="Lorenzi H."/>
            <person name="Galac M."/>
        </authorList>
    </citation>
    <scope>NUCLEOTIDE SEQUENCE [LARGE SCALE GENOMIC DNA]</scope>
    <source>
        <strain evidence="2 3">EAF2021</strain>
    </source>
</reference>
<dbReference type="PROSITE" id="PS50011">
    <property type="entry name" value="PROTEIN_KINASE_DOM"/>
    <property type="match status" value="1"/>
</dbReference>